<dbReference type="Proteomes" id="UP000187001">
    <property type="component" value="Unassembled WGS sequence"/>
</dbReference>
<evidence type="ECO:0000256" key="1">
    <source>
        <dbReference type="SAM" id="MobiDB-lite"/>
    </source>
</evidence>
<protein>
    <submittedName>
        <fullName evidence="2">Uncharacterized protein</fullName>
    </submittedName>
</protein>
<dbReference type="EMBL" id="MBER01000160">
    <property type="protein sequence ID" value="OMC35489.1"/>
    <property type="molecule type" value="Genomic_DNA"/>
</dbReference>
<evidence type="ECO:0000313" key="2">
    <source>
        <dbReference type="EMBL" id="OMC35489.1"/>
    </source>
</evidence>
<comment type="caution">
    <text evidence="2">The sequence shown here is derived from an EMBL/GenBank/DDBJ whole genome shotgun (WGS) entry which is preliminary data.</text>
</comment>
<feature type="region of interest" description="Disordered" evidence="1">
    <location>
        <begin position="49"/>
        <end position="110"/>
    </location>
</feature>
<evidence type="ECO:0000313" key="3">
    <source>
        <dbReference type="Proteomes" id="UP000187001"/>
    </source>
</evidence>
<gene>
    <name evidence="2" type="ORF">A5742_12530</name>
</gene>
<organism evidence="2 3">
    <name type="scientific">Mycolicibacterium fortuitum</name>
    <name type="common">Mycobacterium fortuitum</name>
    <dbReference type="NCBI Taxonomy" id="1766"/>
    <lineage>
        <taxon>Bacteria</taxon>
        <taxon>Bacillati</taxon>
        <taxon>Actinomycetota</taxon>
        <taxon>Actinomycetes</taxon>
        <taxon>Mycobacteriales</taxon>
        <taxon>Mycobacteriaceae</taxon>
        <taxon>Mycolicibacterium</taxon>
    </lineage>
</organism>
<dbReference type="AlphaFoldDB" id="A0ABD6QDQ2"/>
<accession>A0ABD6QDQ2</accession>
<dbReference type="RefSeq" id="WP_131827983.1">
    <property type="nucleotide sequence ID" value="NZ_MBER01000160.1"/>
</dbReference>
<sequence>MSAEYVLRASVFYQRQEDGSRKRYRQGDTVTGLSAAEAKRLLGIKAIARVKAEPAPTPEPPSNEDGAGDSGAMAGTDDGSPTADDGSNDPGQGDADGGDSAPAVEKPAQIATKAALVDWLADHPKPKHGKSRAELEALNKDQLWALVNDED</sequence>
<reference evidence="2 3" key="1">
    <citation type="submission" date="2016-07" db="EMBL/GenBank/DDBJ databases">
        <authorList>
            <person name="Sutton G."/>
            <person name="Brinkac L."/>
            <person name="Sanka R."/>
            <person name="Adams M."/>
            <person name="Lau E."/>
            <person name="Kumar A."/>
            <person name="Macaden R."/>
        </authorList>
    </citation>
    <scope>NUCLEOTIDE SEQUENCE [LARGE SCALE GENOMIC DNA]</scope>
    <source>
        <strain evidence="2 3">GA-0871</strain>
    </source>
</reference>
<proteinExistence type="predicted"/>
<name>A0ABD6QDQ2_MYCFO</name>